<dbReference type="RefSeq" id="WP_052427150.1">
    <property type="nucleotide sequence ID" value="NZ_BJVR01000001.1"/>
</dbReference>
<sequence>MASHKTGLARPNVSGEDQLRIRFSINDMLLDGPCSLETAQSRLYRDNPDVVKYYYKIAKASYDHWSAPVYDYGSSNHKTSLYQAKAQPDRKMFANKSASTSLSKGVTVSEMASDQSLWLSEGVSGPLPSEETTRRLLIHHGWLELAPYGRTQSRSLATEKTIKGGYGQNIDPSGKHSIRLSGGARSFPFPVFWKERLPEVVASLGWPQIISSVSDFKRKQDRLSWLLNDYAYLPTPALSELSGMGTATVKRAKAAMAPSASIH</sequence>
<gene>
    <name evidence="1" type="ORF">ATR01nite_02400</name>
</gene>
<reference evidence="1 2" key="1">
    <citation type="submission" date="2019-07" db="EMBL/GenBank/DDBJ databases">
        <title>Whole genome shotgun sequence of Acetobacter tropicalis NBRC 16470.</title>
        <authorList>
            <person name="Hosoyama A."/>
            <person name="Uohara A."/>
            <person name="Ohji S."/>
            <person name="Ichikawa N."/>
        </authorList>
    </citation>
    <scope>NUCLEOTIDE SEQUENCE [LARGE SCALE GENOMIC DNA]</scope>
    <source>
        <strain evidence="1 2">NBRC 16470</strain>
    </source>
</reference>
<accession>A0A511FIV1</accession>
<dbReference type="Proteomes" id="UP000321800">
    <property type="component" value="Unassembled WGS sequence"/>
</dbReference>
<protein>
    <submittedName>
        <fullName evidence="1">Uncharacterized protein</fullName>
    </submittedName>
</protein>
<proteinExistence type="predicted"/>
<evidence type="ECO:0000313" key="1">
    <source>
        <dbReference type="EMBL" id="GEL49165.1"/>
    </source>
</evidence>
<dbReference type="AlphaFoldDB" id="A0A511FIV1"/>
<dbReference type="EMBL" id="BJVR01000001">
    <property type="protein sequence ID" value="GEL49165.1"/>
    <property type="molecule type" value="Genomic_DNA"/>
</dbReference>
<organism evidence="1 2">
    <name type="scientific">Acetobacter tropicalis</name>
    <dbReference type="NCBI Taxonomy" id="104102"/>
    <lineage>
        <taxon>Bacteria</taxon>
        <taxon>Pseudomonadati</taxon>
        <taxon>Pseudomonadota</taxon>
        <taxon>Alphaproteobacteria</taxon>
        <taxon>Acetobacterales</taxon>
        <taxon>Acetobacteraceae</taxon>
        <taxon>Acetobacter</taxon>
    </lineage>
</organism>
<name>A0A511FIV1_9PROT</name>
<comment type="caution">
    <text evidence="1">The sequence shown here is derived from an EMBL/GenBank/DDBJ whole genome shotgun (WGS) entry which is preliminary data.</text>
</comment>
<evidence type="ECO:0000313" key="2">
    <source>
        <dbReference type="Proteomes" id="UP000321800"/>
    </source>
</evidence>